<dbReference type="EMBL" id="JANHOH010000001">
    <property type="protein sequence ID" value="MCQ6956517.1"/>
    <property type="molecule type" value="Genomic_DNA"/>
</dbReference>
<keyword evidence="1" id="KW-0449">Lipoprotein</keyword>
<comment type="caution">
    <text evidence="1">The sequence shown here is derived from an EMBL/GenBank/DDBJ whole genome shotgun (WGS) entry which is preliminary data.</text>
</comment>
<name>A0ABT1SW62_9SPHI</name>
<evidence type="ECO:0000313" key="1">
    <source>
        <dbReference type="EMBL" id="MCQ6956517.1"/>
    </source>
</evidence>
<dbReference type="RefSeq" id="WP_256536733.1">
    <property type="nucleotide sequence ID" value="NZ_JANHOH010000001.1"/>
</dbReference>
<keyword evidence="2" id="KW-1185">Reference proteome</keyword>
<accession>A0ABT1SW62</accession>
<dbReference type="Pfam" id="PF12771">
    <property type="entry name" value="SusD-like_2"/>
    <property type="match status" value="1"/>
</dbReference>
<dbReference type="InterPro" id="IPR041662">
    <property type="entry name" value="SusD-like_2"/>
</dbReference>
<gene>
    <name evidence="1" type="ORF">NPE20_01040</name>
</gene>
<evidence type="ECO:0000313" key="2">
    <source>
        <dbReference type="Proteomes" id="UP001204376"/>
    </source>
</evidence>
<dbReference type="SUPFAM" id="SSF48452">
    <property type="entry name" value="TPR-like"/>
    <property type="match status" value="1"/>
</dbReference>
<reference evidence="1 2" key="1">
    <citation type="submission" date="2022-07" db="EMBL/GenBank/DDBJ databases">
        <title>Mucilaginibacter sp. JC4.</title>
        <authorList>
            <person name="Le V."/>
            <person name="Ko S.-R."/>
            <person name="Ahn C.-Y."/>
            <person name="Oh H.-M."/>
        </authorList>
    </citation>
    <scope>NUCLEOTIDE SEQUENCE [LARGE SCALE GENOMIC DNA]</scope>
    <source>
        <strain evidence="1 2">JC4</strain>
    </source>
</reference>
<dbReference type="PROSITE" id="PS51257">
    <property type="entry name" value="PROKAR_LIPOPROTEIN"/>
    <property type="match status" value="1"/>
</dbReference>
<proteinExistence type="predicted"/>
<protein>
    <submittedName>
        <fullName evidence="1">SusD/RagB family nutrient-binding outer membrane lipoprotein</fullName>
    </submittedName>
</protein>
<dbReference type="InterPro" id="IPR011990">
    <property type="entry name" value="TPR-like_helical_dom_sf"/>
</dbReference>
<organism evidence="1 2">
    <name type="scientific">Mucilaginibacter aquariorum</name>
    <dbReference type="NCBI Taxonomy" id="2967225"/>
    <lineage>
        <taxon>Bacteria</taxon>
        <taxon>Pseudomonadati</taxon>
        <taxon>Bacteroidota</taxon>
        <taxon>Sphingobacteriia</taxon>
        <taxon>Sphingobacteriales</taxon>
        <taxon>Sphingobacteriaceae</taxon>
        <taxon>Mucilaginibacter</taxon>
    </lineage>
</organism>
<dbReference type="Proteomes" id="UP001204376">
    <property type="component" value="Unassembled WGS sequence"/>
</dbReference>
<sequence length="524" mass="58027">MKKIIYIFTALLTIGIASSCKKFVDINDNPNAPTSVDASTLLPPMLAGMARGNWYDSRYIGQYVQIWGAPTALNVWDQEGYIPGSDSGGEMWRTVYFSLGQNVNLMMQDAIAGKKYDYIGVGWALRAWGWQNGADEYNNMVIKEAYDPTKLTFNYDSPDYVYAEVVKDCQTALNYLNLAINTNGNTSASLAKGDYMYYGDLLKWRKFVYAILAQNTLHLSNKSTFNADLVKKYVDSSFVSNADNASVQCTGSQSGDANFWGPTRGNIPSFRQSDYIVKLLDGRILASATEQDTLADPRLPLLLARSKDRAFRGVVAPLGDPNTADANISIPAMAGATTANSGTPSAKYIFNDNSRGVLMTYSELQFFVSETLFKKGDLQGAYTTYINGVKGALDFVSNPPIGSSLTGTQKYISQTAIDSYLAGPSVRQNAAALQLSDILQQKFISLFVWGAPEAWSDMRRYDYSTSIFQGYVIPTTIYPDNAGKQVYRLRPRYNSEYIWNVPALKLIGALDADYHTKKPWFVLP</sequence>
<dbReference type="Gene3D" id="1.25.40.390">
    <property type="match status" value="1"/>
</dbReference>